<evidence type="ECO:0000313" key="2">
    <source>
        <dbReference type="EMBL" id="CAB4268705.1"/>
    </source>
</evidence>
<organism evidence="2 3">
    <name type="scientific">Prunus armeniaca</name>
    <name type="common">Apricot</name>
    <name type="synonym">Armeniaca vulgaris</name>
    <dbReference type="NCBI Taxonomy" id="36596"/>
    <lineage>
        <taxon>Eukaryota</taxon>
        <taxon>Viridiplantae</taxon>
        <taxon>Streptophyta</taxon>
        <taxon>Embryophyta</taxon>
        <taxon>Tracheophyta</taxon>
        <taxon>Spermatophyta</taxon>
        <taxon>Magnoliopsida</taxon>
        <taxon>eudicotyledons</taxon>
        <taxon>Gunneridae</taxon>
        <taxon>Pentapetalae</taxon>
        <taxon>rosids</taxon>
        <taxon>fabids</taxon>
        <taxon>Rosales</taxon>
        <taxon>Rosaceae</taxon>
        <taxon>Amygdaloideae</taxon>
        <taxon>Amygdaleae</taxon>
        <taxon>Prunus</taxon>
    </lineage>
</organism>
<feature type="region of interest" description="Disordered" evidence="1">
    <location>
        <begin position="1"/>
        <end position="53"/>
    </location>
</feature>
<evidence type="ECO:0000313" key="3">
    <source>
        <dbReference type="Proteomes" id="UP000507222"/>
    </source>
</evidence>
<dbReference type="GO" id="GO:0071763">
    <property type="term" value="P:nuclear membrane organization"/>
    <property type="evidence" value="ECO:0007669"/>
    <property type="project" value="TreeGrafter"/>
</dbReference>
<accession>A0A6J5U0F6</accession>
<feature type="region of interest" description="Disordered" evidence="1">
    <location>
        <begin position="104"/>
        <end position="128"/>
    </location>
</feature>
<sequence length="287" mass="31481">MAAAAREEKQKQAYEGMGAGGKFRKTPFRRTSHSTPYDRPPTSLRNPSTANDGWLSKLVDPAQRLISYSAHRLFSSVFRKRLPPPQSPSTGVNHEVRIKGKEDVTMCPPGVQKGTVDQSAGPSTTADGGEFTELKQILEQKTFTRSEIDRLTALLHSRTVDIPIENQEKRSEVVPSKPVVSHDRKEEFLRTPVQDKNGIESCLVSNPVVNTSVLHEDVASPAELAKAYMGSRPSKVSPSMLGLRGQAHHEDSPILSSLPIQSKSPMMSLVPWTSGNGGGSRKWFCDP</sequence>
<name>A0A6J5U0F6_PRUAR</name>
<feature type="compositionally biased region" description="Polar residues" evidence="1">
    <location>
        <begin position="115"/>
        <end position="126"/>
    </location>
</feature>
<dbReference type="GO" id="GO:0016973">
    <property type="term" value="P:poly(A)+ mRNA export from nucleus"/>
    <property type="evidence" value="ECO:0007669"/>
    <property type="project" value="TreeGrafter"/>
</dbReference>
<reference evidence="2 3" key="1">
    <citation type="submission" date="2020-05" db="EMBL/GenBank/DDBJ databases">
        <authorList>
            <person name="Campoy J."/>
            <person name="Schneeberger K."/>
            <person name="Spophaly S."/>
        </authorList>
    </citation>
    <scope>NUCLEOTIDE SEQUENCE [LARGE SCALE GENOMIC DNA]</scope>
    <source>
        <strain evidence="2">PruArmRojPasFocal</strain>
    </source>
</reference>
<dbReference type="PANTHER" id="PTHR33416">
    <property type="entry name" value="NUCLEAR PORE COMPLEX PROTEIN NUP1"/>
    <property type="match status" value="1"/>
</dbReference>
<protein>
    <submittedName>
        <fullName evidence="2">Uncharacterized protein</fullName>
    </submittedName>
</protein>
<evidence type="ECO:0000256" key="1">
    <source>
        <dbReference type="SAM" id="MobiDB-lite"/>
    </source>
</evidence>
<dbReference type="EMBL" id="CAEKDK010000002">
    <property type="protein sequence ID" value="CAB4268705.1"/>
    <property type="molecule type" value="Genomic_DNA"/>
</dbReference>
<proteinExistence type="predicted"/>
<feature type="compositionally biased region" description="Basic and acidic residues" evidence="1">
    <location>
        <begin position="1"/>
        <end position="12"/>
    </location>
</feature>
<gene>
    <name evidence="2" type="ORF">CURHAP_LOCUS12864</name>
</gene>
<feature type="compositionally biased region" description="Basic residues" evidence="1">
    <location>
        <begin position="22"/>
        <end position="32"/>
    </location>
</feature>
<dbReference type="AlphaFoldDB" id="A0A6J5U0F6"/>
<dbReference type="PANTHER" id="PTHR33416:SF20">
    <property type="entry name" value="NUCLEAR PORE COMPLEX PROTEIN NUP1"/>
    <property type="match status" value="1"/>
</dbReference>
<dbReference type="GO" id="GO:0005635">
    <property type="term" value="C:nuclear envelope"/>
    <property type="evidence" value="ECO:0007669"/>
    <property type="project" value="TreeGrafter"/>
</dbReference>
<dbReference type="Proteomes" id="UP000507222">
    <property type="component" value="Unassembled WGS sequence"/>
</dbReference>